<feature type="region of interest" description="Disordered" evidence="5">
    <location>
        <begin position="172"/>
        <end position="193"/>
    </location>
</feature>
<keyword evidence="2" id="KW-0863">Zinc-finger</keyword>
<dbReference type="InterPro" id="IPR037187">
    <property type="entry name" value="DnaK_N"/>
</dbReference>
<feature type="compositionally biased region" description="Basic and acidic residues" evidence="5">
    <location>
        <begin position="1"/>
        <end position="25"/>
    </location>
</feature>
<feature type="compositionally biased region" description="Basic and acidic residues" evidence="5">
    <location>
        <begin position="125"/>
        <end position="136"/>
    </location>
</feature>
<keyword evidence="1" id="KW-0479">Metal-binding</keyword>
<evidence type="ECO:0000256" key="5">
    <source>
        <dbReference type="SAM" id="MobiDB-lite"/>
    </source>
</evidence>
<evidence type="ECO:0000256" key="1">
    <source>
        <dbReference type="ARBA" id="ARBA00022723"/>
    </source>
</evidence>
<evidence type="ECO:0000256" key="3">
    <source>
        <dbReference type="ARBA" id="ARBA00022833"/>
    </source>
</evidence>
<evidence type="ECO:0000313" key="8">
    <source>
        <dbReference type="Proteomes" id="UP000300879"/>
    </source>
</evidence>
<dbReference type="PANTHER" id="PTHR33823">
    <property type="entry name" value="RNA POLYMERASE-BINDING TRANSCRIPTION FACTOR DKSA-RELATED"/>
    <property type="match status" value="1"/>
</dbReference>
<gene>
    <name evidence="7" type="ORF">E6C60_2380</name>
</gene>
<feature type="region of interest" description="Disordered" evidence="5">
    <location>
        <begin position="1"/>
        <end position="82"/>
    </location>
</feature>
<evidence type="ECO:0000256" key="4">
    <source>
        <dbReference type="PROSITE-ProRule" id="PRU00510"/>
    </source>
</evidence>
<dbReference type="OrthoDB" id="9811543at2"/>
<dbReference type="RefSeq" id="WP_138226015.1">
    <property type="nucleotide sequence ID" value="NZ_CP040396.1"/>
</dbReference>
<dbReference type="GO" id="GO:0008270">
    <property type="term" value="F:zinc ion binding"/>
    <property type="evidence" value="ECO:0007669"/>
    <property type="project" value="UniProtKB-KW"/>
</dbReference>
<dbReference type="Gene3D" id="1.20.120.910">
    <property type="entry name" value="DksA, coiled-coil domain"/>
    <property type="match status" value="1"/>
</dbReference>
<dbReference type="Pfam" id="PF01258">
    <property type="entry name" value="zf-dskA_traR"/>
    <property type="match status" value="1"/>
</dbReference>
<feature type="compositionally biased region" description="Basic and acidic residues" evidence="5">
    <location>
        <begin position="35"/>
        <end position="47"/>
    </location>
</feature>
<dbReference type="NCBIfam" id="TIGR02890">
    <property type="entry name" value="bacill_yteA"/>
    <property type="match status" value="1"/>
</dbReference>
<dbReference type="InterPro" id="IPR000962">
    <property type="entry name" value="Znf_DskA_TraR"/>
</dbReference>
<dbReference type="AlphaFoldDB" id="A0A4P8XK75"/>
<dbReference type="PANTHER" id="PTHR33823:SF4">
    <property type="entry name" value="GENERAL STRESS PROTEIN 16O"/>
    <property type="match status" value="1"/>
</dbReference>
<feature type="domain" description="Zinc finger DksA/TraR C4-type" evidence="6">
    <location>
        <begin position="94"/>
        <end position="122"/>
    </location>
</feature>
<name>A0A4P8XK75_9BACL</name>
<proteinExistence type="predicted"/>
<dbReference type="KEGG" id="palo:E6C60_2380"/>
<dbReference type="PROSITE" id="PS51128">
    <property type="entry name" value="ZF_DKSA_2"/>
    <property type="match status" value="1"/>
</dbReference>
<sequence length="193" mass="21653">MSHLSEKQQETLKARLQEEKERLEQHFGPQEGDQDERLSDESLRESTGELSSADNHPGDIGTETFERSRDLAIDESLTQEQDDIENAFERMEEGTYGTCAECGQDIPYERLEAIPYTAYCVEHTPEQNRSDRRPAEEEVITTPPGGAGIHRQQAEGKFDDAGAWDSVEQYGTATSPAMDVEPGEDDYHNEGKA</sequence>
<accession>A0A4P8XK75</accession>
<evidence type="ECO:0000256" key="2">
    <source>
        <dbReference type="ARBA" id="ARBA00022771"/>
    </source>
</evidence>
<evidence type="ECO:0000313" key="7">
    <source>
        <dbReference type="EMBL" id="QCT03092.1"/>
    </source>
</evidence>
<dbReference type="SUPFAM" id="SSF109635">
    <property type="entry name" value="DnaK suppressor protein DksA, alpha-hairpin domain"/>
    <property type="match status" value="1"/>
</dbReference>
<reference evidence="7 8" key="1">
    <citation type="submission" date="2019-05" db="EMBL/GenBank/DDBJ databases">
        <authorList>
            <person name="Chen C."/>
        </authorList>
    </citation>
    <scope>NUCLEOTIDE SEQUENCE [LARGE SCALE GENOMIC DNA]</scope>
    <source>
        <strain evidence="7 8">HB172198</strain>
    </source>
</reference>
<organism evidence="7 8">
    <name type="scientific">Paenibacillus algicola</name>
    <dbReference type="NCBI Taxonomy" id="2565926"/>
    <lineage>
        <taxon>Bacteria</taxon>
        <taxon>Bacillati</taxon>
        <taxon>Bacillota</taxon>
        <taxon>Bacilli</taxon>
        <taxon>Bacillales</taxon>
        <taxon>Paenibacillaceae</taxon>
        <taxon>Paenibacillus</taxon>
    </lineage>
</organism>
<dbReference type="Proteomes" id="UP000300879">
    <property type="component" value="Chromosome"/>
</dbReference>
<dbReference type="SUPFAM" id="SSF57716">
    <property type="entry name" value="Glucocorticoid receptor-like (DNA-binding domain)"/>
    <property type="match status" value="1"/>
</dbReference>
<evidence type="ECO:0000259" key="6">
    <source>
        <dbReference type="Pfam" id="PF01258"/>
    </source>
</evidence>
<protein>
    <submittedName>
        <fullName evidence="7">Transcriptional regulator, TraR/DksA family protein</fullName>
    </submittedName>
</protein>
<feature type="zinc finger region" description="dksA C4-type" evidence="4">
    <location>
        <begin position="99"/>
        <end position="123"/>
    </location>
</feature>
<dbReference type="InterPro" id="IPR014240">
    <property type="entry name" value="YteA"/>
</dbReference>
<keyword evidence="3" id="KW-0862">Zinc</keyword>
<dbReference type="EMBL" id="CP040396">
    <property type="protein sequence ID" value="QCT03092.1"/>
    <property type="molecule type" value="Genomic_DNA"/>
</dbReference>
<keyword evidence="8" id="KW-1185">Reference proteome</keyword>
<feature type="region of interest" description="Disordered" evidence="5">
    <location>
        <begin position="125"/>
        <end position="151"/>
    </location>
</feature>